<evidence type="ECO:0000256" key="3">
    <source>
        <dbReference type="ARBA" id="ARBA00023004"/>
    </source>
</evidence>
<evidence type="ECO:0000256" key="1">
    <source>
        <dbReference type="ARBA" id="ARBA00022723"/>
    </source>
</evidence>
<comment type="caution">
    <text evidence="6">The sequence shown here is derived from an EMBL/GenBank/DDBJ whole genome shotgun (WGS) entry which is preliminary data.</text>
</comment>
<reference evidence="6 7" key="1">
    <citation type="submission" date="2016-09" db="EMBL/GenBank/DDBJ databases">
        <title>The draft genome of Dichanthelium oligosanthes: A C3 panicoid grass species.</title>
        <authorList>
            <person name="Studer A.J."/>
            <person name="Schnable J.C."/>
            <person name="Brutnell T.P."/>
        </authorList>
    </citation>
    <scope>NUCLEOTIDE SEQUENCE [LARGE SCALE GENOMIC DNA]</scope>
    <source>
        <strain evidence="7">cv. Kellogg 1175</strain>
        <tissue evidence="6">Leaf</tissue>
    </source>
</reference>
<dbReference type="InterPro" id="IPR026992">
    <property type="entry name" value="DIOX_N"/>
</dbReference>
<dbReference type="Gene3D" id="2.60.120.330">
    <property type="entry name" value="B-lactam Antibiotic, Isopenicillin N Synthase, Chain"/>
    <property type="match status" value="1"/>
</dbReference>
<dbReference type="OrthoDB" id="690485at2759"/>
<evidence type="ECO:0000256" key="4">
    <source>
        <dbReference type="SAM" id="MobiDB-lite"/>
    </source>
</evidence>
<dbReference type="Pfam" id="PF14226">
    <property type="entry name" value="DIOX_N"/>
    <property type="match status" value="1"/>
</dbReference>
<keyword evidence="7" id="KW-1185">Reference proteome</keyword>
<evidence type="ECO:0000313" key="6">
    <source>
        <dbReference type="EMBL" id="OEL33923.1"/>
    </source>
</evidence>
<gene>
    <name evidence="6" type="ORF">BAE44_0005058</name>
</gene>
<sequence>MSTDPAYDRTAELRALDATLAGVRGLVASGVTHVPRIFRLPDPAEQRLRAQEQPPSAATIPVIDLGGDRAAVVDAIGRAAAEWGFFQVTGQGVPEEAMAAAVAAVRAFHEAGGGEGSDKARLYSREPGKAV</sequence>
<keyword evidence="3" id="KW-0408">Iron</keyword>
<dbReference type="GO" id="GO:0016491">
    <property type="term" value="F:oxidoreductase activity"/>
    <property type="evidence" value="ECO:0007669"/>
    <property type="project" value="UniProtKB-KW"/>
</dbReference>
<protein>
    <recommendedName>
        <fullName evidence="5">Non-haem dioxygenase N-terminal domain-containing protein</fullName>
    </recommendedName>
</protein>
<dbReference type="STRING" id="888268.A0A1E5W941"/>
<proteinExistence type="predicted"/>
<dbReference type="EMBL" id="LWDX02017083">
    <property type="protein sequence ID" value="OEL33923.1"/>
    <property type="molecule type" value="Genomic_DNA"/>
</dbReference>
<dbReference type="InterPro" id="IPR027443">
    <property type="entry name" value="IPNS-like_sf"/>
</dbReference>
<organism evidence="6 7">
    <name type="scientific">Dichanthelium oligosanthes</name>
    <dbReference type="NCBI Taxonomy" id="888268"/>
    <lineage>
        <taxon>Eukaryota</taxon>
        <taxon>Viridiplantae</taxon>
        <taxon>Streptophyta</taxon>
        <taxon>Embryophyta</taxon>
        <taxon>Tracheophyta</taxon>
        <taxon>Spermatophyta</taxon>
        <taxon>Magnoliopsida</taxon>
        <taxon>Liliopsida</taxon>
        <taxon>Poales</taxon>
        <taxon>Poaceae</taxon>
        <taxon>PACMAD clade</taxon>
        <taxon>Panicoideae</taxon>
        <taxon>Panicodae</taxon>
        <taxon>Paniceae</taxon>
        <taxon>Dichantheliinae</taxon>
        <taxon>Dichanthelium</taxon>
    </lineage>
</organism>
<feature type="region of interest" description="Disordered" evidence="4">
    <location>
        <begin position="112"/>
        <end position="131"/>
    </location>
</feature>
<evidence type="ECO:0000256" key="2">
    <source>
        <dbReference type="ARBA" id="ARBA00023002"/>
    </source>
</evidence>
<dbReference type="Proteomes" id="UP000095767">
    <property type="component" value="Unassembled WGS sequence"/>
</dbReference>
<keyword evidence="1" id="KW-0479">Metal-binding</keyword>
<dbReference type="GO" id="GO:0046872">
    <property type="term" value="F:metal ion binding"/>
    <property type="evidence" value="ECO:0007669"/>
    <property type="project" value="UniProtKB-KW"/>
</dbReference>
<evidence type="ECO:0000259" key="5">
    <source>
        <dbReference type="Pfam" id="PF14226"/>
    </source>
</evidence>
<dbReference type="AlphaFoldDB" id="A0A1E5W941"/>
<evidence type="ECO:0000313" key="7">
    <source>
        <dbReference type="Proteomes" id="UP000095767"/>
    </source>
</evidence>
<feature type="domain" description="Non-haem dioxygenase N-terminal" evidence="5">
    <location>
        <begin position="60"/>
        <end position="109"/>
    </location>
</feature>
<name>A0A1E5W941_9POAL</name>
<feature type="compositionally biased region" description="Basic and acidic residues" evidence="4">
    <location>
        <begin position="116"/>
        <end position="131"/>
    </location>
</feature>
<dbReference type="SUPFAM" id="SSF51197">
    <property type="entry name" value="Clavaminate synthase-like"/>
    <property type="match status" value="1"/>
</dbReference>
<accession>A0A1E5W941</accession>
<keyword evidence="2" id="KW-0560">Oxidoreductase</keyword>